<sequence>MKFIYWLGIAFLWMFPLKFLLLTAAKLLSADPLGSEELVGLGTAVFGGAAGGILYRRRPRKRPAPSSINDPVLGAKTTEALRDSSSDEQRQSGNGP</sequence>
<proteinExistence type="predicted"/>
<accession>A0AAI9G4S7</accession>
<evidence type="ECO:0000313" key="2">
    <source>
        <dbReference type="EMBL" id="EKZ1926951.1"/>
    </source>
</evidence>
<name>A0AAI9G4S7_STEMA</name>
<keyword evidence="1" id="KW-0812">Transmembrane</keyword>
<protein>
    <recommendedName>
        <fullName evidence="4">Transmembrane protein</fullName>
    </recommendedName>
</protein>
<evidence type="ECO:0000313" key="3">
    <source>
        <dbReference type="Proteomes" id="UP001225498"/>
    </source>
</evidence>
<dbReference type="RefSeq" id="WP_080052398.1">
    <property type="nucleotide sequence ID" value="NZ_CP133414.1"/>
</dbReference>
<comment type="caution">
    <text evidence="2">The sequence shown here is derived from an EMBL/GenBank/DDBJ whole genome shotgun (WGS) entry which is preliminary data.</text>
</comment>
<feature type="transmembrane region" description="Helical" evidence="1">
    <location>
        <begin position="39"/>
        <end position="55"/>
    </location>
</feature>
<gene>
    <name evidence="2" type="ORF">REH87_001957</name>
</gene>
<evidence type="ECO:0000256" key="1">
    <source>
        <dbReference type="SAM" id="Phobius"/>
    </source>
</evidence>
<organism evidence="2 3">
    <name type="scientific">Stenotrophomonas maltophilia</name>
    <name type="common">Pseudomonas maltophilia</name>
    <name type="synonym">Xanthomonas maltophilia</name>
    <dbReference type="NCBI Taxonomy" id="40324"/>
    <lineage>
        <taxon>Bacteria</taxon>
        <taxon>Pseudomonadati</taxon>
        <taxon>Pseudomonadota</taxon>
        <taxon>Gammaproteobacteria</taxon>
        <taxon>Lysobacterales</taxon>
        <taxon>Lysobacteraceae</taxon>
        <taxon>Stenotrophomonas</taxon>
        <taxon>Stenotrophomonas maltophilia group</taxon>
    </lineage>
</organism>
<keyword evidence="1" id="KW-0472">Membrane</keyword>
<keyword evidence="1" id="KW-1133">Transmembrane helix</keyword>
<dbReference type="AlphaFoldDB" id="A0AAI9G4S7"/>
<dbReference type="Proteomes" id="UP001225498">
    <property type="component" value="Unassembled WGS sequence"/>
</dbReference>
<reference evidence="2" key="1">
    <citation type="submission" date="2023-08" db="EMBL/GenBank/DDBJ databases">
        <authorList>
            <consortium name="Clinical and Environmental Microbiology Branch: Whole genome sequencing antimicrobial resistance pathogens in the healthcare setting"/>
        </authorList>
    </citation>
    <scope>NUCLEOTIDE SEQUENCE</scope>
    <source>
        <strain evidence="2">2023CJ-00293</strain>
    </source>
</reference>
<evidence type="ECO:0008006" key="4">
    <source>
        <dbReference type="Google" id="ProtNLM"/>
    </source>
</evidence>
<dbReference type="EMBL" id="ABLTIR010000035">
    <property type="protein sequence ID" value="EKZ1926951.1"/>
    <property type="molecule type" value="Genomic_DNA"/>
</dbReference>